<feature type="region of interest" description="Disordered" evidence="1">
    <location>
        <begin position="66"/>
        <end position="114"/>
    </location>
</feature>
<protein>
    <submittedName>
        <fullName evidence="2">Uncharacterized protein</fullName>
    </submittedName>
</protein>
<accession>A0A317YAJ7</accession>
<sequence>MSSHGPAATLSPVAVHAEPHLRHGYRPSEVGMVRPQDQQQRVLHVSTCPVAVYEVSQVLLPVQIFKSDPPPLAPGPSSAPAPDAKASDDVAPSPASGKSASAKGKAQEKSSSYRVGGARCLALVAVSSAGLTLLW</sequence>
<dbReference type="AlphaFoldDB" id="A0A317YAJ7"/>
<evidence type="ECO:0000256" key="1">
    <source>
        <dbReference type="SAM" id="MobiDB-lite"/>
    </source>
</evidence>
<comment type="caution">
    <text evidence="2">The sequence shown here is derived from an EMBL/GenBank/DDBJ whole genome shotgun (WGS) entry which is preliminary data.</text>
</comment>
<dbReference type="EMBL" id="NCVQ01000001">
    <property type="protein sequence ID" value="PWZ55640.1"/>
    <property type="molecule type" value="Genomic_DNA"/>
</dbReference>
<gene>
    <name evidence="2" type="ORF">Zm00014a_001697</name>
</gene>
<feature type="compositionally biased region" description="Low complexity" evidence="1">
    <location>
        <begin position="80"/>
        <end position="112"/>
    </location>
</feature>
<reference evidence="2" key="1">
    <citation type="journal article" date="2018" name="Nat. Genet.">
        <title>Extensive intraspecific gene order and gene structural variations between Mo17 and other maize genomes.</title>
        <authorList>
            <person name="Sun S."/>
            <person name="Zhou Y."/>
            <person name="Chen J."/>
            <person name="Shi J."/>
            <person name="Zhao H."/>
            <person name="Zhao H."/>
            <person name="Song W."/>
            <person name="Zhang M."/>
            <person name="Cui Y."/>
            <person name="Dong X."/>
            <person name="Liu H."/>
            <person name="Ma X."/>
            <person name="Jiao Y."/>
            <person name="Wang B."/>
            <person name="Wei X."/>
            <person name="Stein J.C."/>
            <person name="Glaubitz J.C."/>
            <person name="Lu F."/>
            <person name="Yu G."/>
            <person name="Liang C."/>
            <person name="Fengler K."/>
            <person name="Li B."/>
            <person name="Rafalski A."/>
            <person name="Schnable P.S."/>
            <person name="Ware D.H."/>
            <person name="Buckler E.S."/>
            <person name="Lai J."/>
        </authorList>
    </citation>
    <scope>NUCLEOTIDE SEQUENCE [LARGE SCALE GENOMIC DNA]</scope>
    <source>
        <tissue evidence="2">Seedling</tissue>
    </source>
</reference>
<proteinExistence type="predicted"/>
<organism evidence="2">
    <name type="scientific">Zea mays</name>
    <name type="common">Maize</name>
    <dbReference type="NCBI Taxonomy" id="4577"/>
    <lineage>
        <taxon>Eukaryota</taxon>
        <taxon>Viridiplantae</taxon>
        <taxon>Streptophyta</taxon>
        <taxon>Embryophyta</taxon>
        <taxon>Tracheophyta</taxon>
        <taxon>Spermatophyta</taxon>
        <taxon>Magnoliopsida</taxon>
        <taxon>Liliopsida</taxon>
        <taxon>Poales</taxon>
        <taxon>Poaceae</taxon>
        <taxon>PACMAD clade</taxon>
        <taxon>Panicoideae</taxon>
        <taxon>Andropogonodae</taxon>
        <taxon>Andropogoneae</taxon>
        <taxon>Tripsacinae</taxon>
        <taxon>Zea</taxon>
    </lineage>
</organism>
<name>A0A317YAJ7_MAIZE</name>
<dbReference type="Proteomes" id="UP000251960">
    <property type="component" value="Chromosome 1"/>
</dbReference>
<evidence type="ECO:0000313" key="2">
    <source>
        <dbReference type="EMBL" id="PWZ55640.1"/>
    </source>
</evidence>
<feature type="compositionally biased region" description="Pro residues" evidence="1">
    <location>
        <begin position="68"/>
        <end position="79"/>
    </location>
</feature>